<evidence type="ECO:0000313" key="2">
    <source>
        <dbReference type="EMBL" id="MBK8524657.1"/>
    </source>
</evidence>
<dbReference type="AlphaFoldDB" id="A0A9D7K4V6"/>
<organism evidence="2 3">
    <name type="scientific">Candidatus Proximibacter danicus</name>
    <dbReference type="NCBI Taxonomy" id="2954365"/>
    <lineage>
        <taxon>Bacteria</taxon>
        <taxon>Pseudomonadati</taxon>
        <taxon>Pseudomonadota</taxon>
        <taxon>Betaproteobacteria</taxon>
        <taxon>Candidatus Proximibacter</taxon>
    </lineage>
</organism>
<evidence type="ECO:0000256" key="1">
    <source>
        <dbReference type="PROSITE-ProRule" id="PRU00182"/>
    </source>
</evidence>
<dbReference type="CDD" id="cd00165">
    <property type="entry name" value="S4"/>
    <property type="match status" value="1"/>
</dbReference>
<keyword evidence="1" id="KW-0694">RNA-binding</keyword>
<dbReference type="Pfam" id="PF13275">
    <property type="entry name" value="S4_2"/>
    <property type="match status" value="1"/>
</dbReference>
<dbReference type="Proteomes" id="UP000886689">
    <property type="component" value="Unassembled WGS sequence"/>
</dbReference>
<evidence type="ECO:0000313" key="3">
    <source>
        <dbReference type="Proteomes" id="UP000886689"/>
    </source>
</evidence>
<comment type="caution">
    <text evidence="2">The sequence shown here is derived from an EMBL/GenBank/DDBJ whole genome shotgun (WGS) entry which is preliminary data.</text>
</comment>
<dbReference type="Gene3D" id="3.10.290.10">
    <property type="entry name" value="RNA-binding S4 domain"/>
    <property type="match status" value="1"/>
</dbReference>
<dbReference type="SUPFAM" id="SSF55174">
    <property type="entry name" value="Alpha-L RNA-binding motif"/>
    <property type="match status" value="1"/>
</dbReference>
<dbReference type="EMBL" id="JADJUC010000012">
    <property type="protein sequence ID" value="MBK8524657.1"/>
    <property type="molecule type" value="Genomic_DNA"/>
</dbReference>
<dbReference type="InterPro" id="IPR036986">
    <property type="entry name" value="S4_RNA-bd_sf"/>
</dbReference>
<reference evidence="2" key="1">
    <citation type="submission" date="2020-10" db="EMBL/GenBank/DDBJ databases">
        <title>Connecting structure to function with the recovery of over 1000 high-quality activated sludge metagenome-assembled genomes encoding full-length rRNA genes using long-read sequencing.</title>
        <authorList>
            <person name="Singleton C.M."/>
            <person name="Petriglieri F."/>
            <person name="Kristensen J.M."/>
            <person name="Kirkegaard R.H."/>
            <person name="Michaelsen T.Y."/>
            <person name="Andersen M.H."/>
            <person name="Karst S.M."/>
            <person name="Dueholm M.S."/>
            <person name="Nielsen P.H."/>
            <person name="Albertsen M."/>
        </authorList>
    </citation>
    <scope>NUCLEOTIDE SEQUENCE</scope>
    <source>
        <strain evidence="2">Hirt_18-Q3-R61-65_BATAC.395</strain>
    </source>
</reference>
<dbReference type="GO" id="GO:0003723">
    <property type="term" value="F:RNA binding"/>
    <property type="evidence" value="ECO:0007669"/>
    <property type="project" value="UniProtKB-KW"/>
</dbReference>
<accession>A0A9D7K4V6</accession>
<gene>
    <name evidence="2" type="ORF">IPL58_11490</name>
</gene>
<dbReference type="PROSITE" id="PS50889">
    <property type="entry name" value="S4"/>
    <property type="match status" value="1"/>
</dbReference>
<proteinExistence type="predicted"/>
<protein>
    <submittedName>
        <fullName evidence="2">RNA-binding S4 domain-containing protein</fullName>
    </submittedName>
</protein>
<sequence>MAQHTFRLDREFIELNVLLKLLALASSGGAAKAMVAEGLVTVDGEVETRKTRKLRAGQVVQVGDDEILVLAADQ</sequence>
<name>A0A9D7K4V6_9PROT</name>